<dbReference type="InterPro" id="IPR001647">
    <property type="entry name" value="HTH_TetR"/>
</dbReference>
<dbReference type="PROSITE" id="PS50977">
    <property type="entry name" value="HTH_TETR_2"/>
    <property type="match status" value="1"/>
</dbReference>
<organism evidence="6 7">
    <name type="scientific">Dermacoccus abyssi</name>
    <dbReference type="NCBI Taxonomy" id="322596"/>
    <lineage>
        <taxon>Bacteria</taxon>
        <taxon>Bacillati</taxon>
        <taxon>Actinomycetota</taxon>
        <taxon>Actinomycetes</taxon>
        <taxon>Micrococcales</taxon>
        <taxon>Dermacoccaceae</taxon>
        <taxon>Dermacoccus</taxon>
    </lineage>
</organism>
<keyword evidence="1" id="KW-0805">Transcription regulation</keyword>
<dbReference type="SUPFAM" id="SSF48498">
    <property type="entry name" value="Tetracyclin repressor-like, C-terminal domain"/>
    <property type="match status" value="1"/>
</dbReference>
<feature type="DNA-binding region" description="H-T-H motif" evidence="4">
    <location>
        <begin position="56"/>
        <end position="75"/>
    </location>
</feature>
<dbReference type="Pfam" id="PF00440">
    <property type="entry name" value="TetR_N"/>
    <property type="match status" value="1"/>
</dbReference>
<keyword evidence="3" id="KW-0804">Transcription</keyword>
<evidence type="ECO:0000256" key="4">
    <source>
        <dbReference type="PROSITE-ProRule" id="PRU00335"/>
    </source>
</evidence>
<dbReference type="InterPro" id="IPR036271">
    <property type="entry name" value="Tet_transcr_reg_TetR-rel_C_sf"/>
</dbReference>
<keyword evidence="2 4" id="KW-0238">DNA-binding</keyword>
<dbReference type="InterPro" id="IPR009057">
    <property type="entry name" value="Homeodomain-like_sf"/>
</dbReference>
<dbReference type="GO" id="GO:0003677">
    <property type="term" value="F:DNA binding"/>
    <property type="evidence" value="ECO:0007669"/>
    <property type="project" value="UniProtKB-UniRule"/>
</dbReference>
<dbReference type="AlphaFoldDB" id="A0A417Z1V4"/>
<dbReference type="Proteomes" id="UP000285376">
    <property type="component" value="Unassembled WGS sequence"/>
</dbReference>
<evidence type="ECO:0000259" key="5">
    <source>
        <dbReference type="PROSITE" id="PS50977"/>
    </source>
</evidence>
<dbReference type="SUPFAM" id="SSF46689">
    <property type="entry name" value="Homeodomain-like"/>
    <property type="match status" value="1"/>
</dbReference>
<protein>
    <submittedName>
        <fullName evidence="6">TetR/AcrR family transcriptional regulator</fullName>
    </submittedName>
</protein>
<dbReference type="PANTHER" id="PTHR47506:SF3">
    <property type="entry name" value="HTH-TYPE TRANSCRIPTIONAL REGULATOR LMRA"/>
    <property type="match status" value="1"/>
</dbReference>
<evidence type="ECO:0000256" key="3">
    <source>
        <dbReference type="ARBA" id="ARBA00023163"/>
    </source>
</evidence>
<proteinExistence type="predicted"/>
<dbReference type="InterPro" id="IPR054156">
    <property type="entry name" value="YxaF_TetR_C"/>
</dbReference>
<evidence type="ECO:0000313" key="6">
    <source>
        <dbReference type="EMBL" id="RHW44602.1"/>
    </source>
</evidence>
<reference evidence="6 7" key="1">
    <citation type="submission" date="2018-08" db="EMBL/GenBank/DDBJ databases">
        <title>Whole genome sequence analysis of Dermacoccus abyssi bacteria isolated from Deep Mariana trench Micromonospora spp reveals genes involved in the environmental adaptation and production of secondary metabolites.</title>
        <authorList>
            <person name="Abdel-Mageed W.M."/>
            <person name="Lehri B."/>
            <person name="Nouioui I."/>
            <person name="Goodfellow I."/>
            <person name="Jaspars M."/>
            <person name="Karlyshev A."/>
        </authorList>
    </citation>
    <scope>NUCLEOTIDE SEQUENCE [LARGE SCALE GENOMIC DNA]</scope>
    <source>
        <strain evidence="6 7">MT1.1</strain>
    </source>
</reference>
<dbReference type="EMBL" id="QWLM01000015">
    <property type="protein sequence ID" value="RHW44602.1"/>
    <property type="molecule type" value="Genomic_DNA"/>
</dbReference>
<sequence length="223" mass="23757">MPTSLGVGPPVSMIARRRHDRTASPTGGCFMAKNVRRRMIVGACDLLSRRGLQSTSFAEVTQATGTPRGSIYHHFPGGKQELVLAALDANAETFVEKIGSIRRANPEQFVRSVLDGYRAYVLDGEFEVGCAATAVTVAAENTEQLDRCAVVFATFVDTLSDGLRECGVEPEAARSFATLALCSLNGATTVARAARTAAALDTVEHHLIDQARTLPRVHVAATA</sequence>
<evidence type="ECO:0000256" key="1">
    <source>
        <dbReference type="ARBA" id="ARBA00023015"/>
    </source>
</evidence>
<feature type="domain" description="HTH tetR-type" evidence="5">
    <location>
        <begin position="33"/>
        <end position="93"/>
    </location>
</feature>
<name>A0A417Z1V4_9MICO</name>
<dbReference type="PANTHER" id="PTHR47506">
    <property type="entry name" value="TRANSCRIPTIONAL REGULATORY PROTEIN"/>
    <property type="match status" value="1"/>
</dbReference>
<accession>A0A417Z1V4</accession>
<comment type="caution">
    <text evidence="6">The sequence shown here is derived from an EMBL/GenBank/DDBJ whole genome shotgun (WGS) entry which is preliminary data.</text>
</comment>
<dbReference type="Pfam" id="PF21993">
    <property type="entry name" value="TetR_C_13_2"/>
    <property type="match status" value="1"/>
</dbReference>
<evidence type="ECO:0000256" key="2">
    <source>
        <dbReference type="ARBA" id="ARBA00023125"/>
    </source>
</evidence>
<evidence type="ECO:0000313" key="7">
    <source>
        <dbReference type="Proteomes" id="UP000285376"/>
    </source>
</evidence>
<dbReference type="Gene3D" id="1.10.357.10">
    <property type="entry name" value="Tetracycline Repressor, domain 2"/>
    <property type="match status" value="1"/>
</dbReference>
<gene>
    <name evidence="6" type="ORF">D1832_12070</name>
</gene>